<dbReference type="Proteomes" id="UP000037510">
    <property type="component" value="Unassembled WGS sequence"/>
</dbReference>
<dbReference type="EMBL" id="JTDY01001396">
    <property type="protein sequence ID" value="KOB73981.1"/>
    <property type="molecule type" value="Genomic_DNA"/>
</dbReference>
<evidence type="ECO:0000313" key="5">
    <source>
        <dbReference type="EMBL" id="KOB73981.1"/>
    </source>
</evidence>
<feature type="transmembrane region" description="Helical" evidence="3">
    <location>
        <begin position="81"/>
        <end position="100"/>
    </location>
</feature>
<dbReference type="SUPFAM" id="SSF56112">
    <property type="entry name" value="Protein kinase-like (PK-like)"/>
    <property type="match status" value="1"/>
</dbReference>
<feature type="domain" description="Serine-threonine/tyrosine-protein kinase catalytic" evidence="4">
    <location>
        <begin position="128"/>
        <end position="195"/>
    </location>
</feature>
<dbReference type="GO" id="GO:0004016">
    <property type="term" value="F:adenylate cyclase activity"/>
    <property type="evidence" value="ECO:0007669"/>
    <property type="project" value="TreeGrafter"/>
</dbReference>
<dbReference type="InterPro" id="IPR011009">
    <property type="entry name" value="Kinase-like_dom_sf"/>
</dbReference>
<dbReference type="InterPro" id="IPR050401">
    <property type="entry name" value="Cyclic_nucleotide_synthase"/>
</dbReference>
<dbReference type="GO" id="GO:0004383">
    <property type="term" value="F:guanylate cyclase activity"/>
    <property type="evidence" value="ECO:0007669"/>
    <property type="project" value="TreeGrafter"/>
</dbReference>
<evidence type="ECO:0000256" key="1">
    <source>
        <dbReference type="ARBA" id="ARBA00022741"/>
    </source>
</evidence>
<sequence length="253" mass="26908">MDNAGDAEGNFTVIGLVADTSASGGWSAQPVATFRYANSSVLLPELVGASNIAWIGGTPPAAEPACGFDGVRCSLPHDPGALSAAAAVAAAAILAAALLLRHYRYEQKLASVLWRIEAKDLKFIPSNDKASLQPTCRNIRELRHENLTALVGVCVESGASCIVSAYCSRGSLARVLADRDLHLDDMFVASLVADLLRGLTPPARGSQRGDVYSFSIILYEILGRNGPWGETTLSNTGKFDYVIISHMIIRYIS</sequence>
<dbReference type="GO" id="GO:0007168">
    <property type="term" value="P:receptor guanylyl cyclase signaling pathway"/>
    <property type="evidence" value="ECO:0007669"/>
    <property type="project" value="TreeGrafter"/>
</dbReference>
<dbReference type="Gene3D" id="1.10.510.10">
    <property type="entry name" value="Transferase(Phosphotransferase) domain 1"/>
    <property type="match status" value="1"/>
</dbReference>
<dbReference type="GO" id="GO:0000166">
    <property type="term" value="F:nucleotide binding"/>
    <property type="evidence" value="ECO:0007669"/>
    <property type="project" value="UniProtKB-KW"/>
</dbReference>
<keyword evidence="5" id="KW-0675">Receptor</keyword>
<dbReference type="PANTHER" id="PTHR11920:SF504">
    <property type="entry name" value="GUANYLATE CYCLASE"/>
    <property type="match status" value="1"/>
</dbReference>
<dbReference type="PANTHER" id="PTHR11920">
    <property type="entry name" value="GUANYLYL CYCLASE"/>
    <property type="match status" value="1"/>
</dbReference>
<protein>
    <submittedName>
        <fullName evidence="5">Putative atrial natriuretic peptide receptor</fullName>
    </submittedName>
</protein>
<dbReference type="Pfam" id="PF07714">
    <property type="entry name" value="PK_Tyr_Ser-Thr"/>
    <property type="match status" value="1"/>
</dbReference>
<evidence type="ECO:0000256" key="2">
    <source>
        <dbReference type="ARBA" id="ARBA00023239"/>
    </source>
</evidence>
<keyword evidence="3" id="KW-0812">Transmembrane</keyword>
<gene>
    <name evidence="5" type="ORF">OBRU01_10231</name>
</gene>
<dbReference type="GO" id="GO:0001653">
    <property type="term" value="F:peptide receptor activity"/>
    <property type="evidence" value="ECO:0007669"/>
    <property type="project" value="TreeGrafter"/>
</dbReference>
<proteinExistence type="predicted"/>
<reference evidence="5 6" key="1">
    <citation type="journal article" date="2015" name="Genome Biol. Evol.">
        <title>The genome of winter moth (Operophtera brumata) provides a genomic perspective on sexual dimorphism and phenology.</title>
        <authorList>
            <person name="Derks M.F."/>
            <person name="Smit S."/>
            <person name="Salis L."/>
            <person name="Schijlen E."/>
            <person name="Bossers A."/>
            <person name="Mateman C."/>
            <person name="Pijl A.S."/>
            <person name="de Ridder D."/>
            <person name="Groenen M.A."/>
            <person name="Visser M.E."/>
            <person name="Megens H.J."/>
        </authorList>
    </citation>
    <scope>NUCLEOTIDE SEQUENCE [LARGE SCALE GENOMIC DNA]</scope>
    <source>
        <strain evidence="5">WM2013NL</strain>
        <tissue evidence="5">Head and thorax</tissue>
    </source>
</reference>
<evidence type="ECO:0000259" key="4">
    <source>
        <dbReference type="Pfam" id="PF07714"/>
    </source>
</evidence>
<comment type="caution">
    <text evidence="5">The sequence shown here is derived from an EMBL/GenBank/DDBJ whole genome shotgun (WGS) entry which is preliminary data.</text>
</comment>
<evidence type="ECO:0000256" key="3">
    <source>
        <dbReference type="SAM" id="Phobius"/>
    </source>
</evidence>
<keyword evidence="1" id="KW-0547">Nucleotide-binding</keyword>
<dbReference type="GO" id="GO:0005886">
    <property type="term" value="C:plasma membrane"/>
    <property type="evidence" value="ECO:0007669"/>
    <property type="project" value="TreeGrafter"/>
</dbReference>
<keyword evidence="3" id="KW-0472">Membrane</keyword>
<dbReference type="GO" id="GO:0004672">
    <property type="term" value="F:protein kinase activity"/>
    <property type="evidence" value="ECO:0007669"/>
    <property type="project" value="InterPro"/>
</dbReference>
<keyword evidence="6" id="KW-1185">Reference proteome</keyword>
<dbReference type="AlphaFoldDB" id="A0A0L7LFI8"/>
<organism evidence="5 6">
    <name type="scientific">Operophtera brumata</name>
    <name type="common">Winter moth</name>
    <name type="synonym">Phalaena brumata</name>
    <dbReference type="NCBI Taxonomy" id="104452"/>
    <lineage>
        <taxon>Eukaryota</taxon>
        <taxon>Metazoa</taxon>
        <taxon>Ecdysozoa</taxon>
        <taxon>Arthropoda</taxon>
        <taxon>Hexapoda</taxon>
        <taxon>Insecta</taxon>
        <taxon>Pterygota</taxon>
        <taxon>Neoptera</taxon>
        <taxon>Endopterygota</taxon>
        <taxon>Lepidoptera</taxon>
        <taxon>Glossata</taxon>
        <taxon>Ditrysia</taxon>
        <taxon>Geometroidea</taxon>
        <taxon>Geometridae</taxon>
        <taxon>Larentiinae</taxon>
        <taxon>Operophtera</taxon>
    </lineage>
</organism>
<accession>A0A0L7LFI8</accession>
<dbReference type="InterPro" id="IPR001245">
    <property type="entry name" value="Ser-Thr/Tyr_kinase_cat_dom"/>
</dbReference>
<keyword evidence="2" id="KW-0456">Lyase</keyword>
<name>A0A0L7LFI8_OPEBR</name>
<keyword evidence="3" id="KW-1133">Transmembrane helix</keyword>
<dbReference type="STRING" id="104452.A0A0L7LFI8"/>
<evidence type="ECO:0000313" key="6">
    <source>
        <dbReference type="Proteomes" id="UP000037510"/>
    </source>
</evidence>